<name>A0A9W5X5U1_9BACI</name>
<evidence type="ECO:0000313" key="1">
    <source>
        <dbReference type="EMBL" id="GGB46593.1"/>
    </source>
</evidence>
<dbReference type="AlphaFoldDB" id="A0A9W5X5U1"/>
<sequence>MKLWIRKIAAICITIMTLGMYIPPAYLHTDAEESKEAVSPKTDVNKAVTEPVAAKTETLDTLDNEIDEEVTDDLFISEIIDRAKEQTITKLGPRIIGQVEDEFETVILPNIEEVIKMILTEGGEDELPYYAITEQPSQGFGERIFNLRDYRMKKDVAKFHVRRDHRPLDGYWFNFHYHLSNDNFEKHYEIGEIYWDKNTPPRWMA</sequence>
<organism evidence="1 2">
    <name type="scientific">Lentibacillus populi</name>
    <dbReference type="NCBI Taxonomy" id="1827502"/>
    <lineage>
        <taxon>Bacteria</taxon>
        <taxon>Bacillati</taxon>
        <taxon>Bacillota</taxon>
        <taxon>Bacilli</taxon>
        <taxon>Bacillales</taxon>
        <taxon>Bacillaceae</taxon>
        <taxon>Lentibacillus</taxon>
    </lineage>
</organism>
<dbReference type="InterPro" id="IPR025616">
    <property type="entry name" value="YpjP"/>
</dbReference>
<protein>
    <recommendedName>
        <fullName evidence="3">YpjP-like protein</fullName>
    </recommendedName>
</protein>
<reference evidence="1" key="1">
    <citation type="journal article" date="2014" name="Int. J. Syst. Evol. Microbiol.">
        <title>Complete genome sequence of Corynebacterium casei LMG S-19264T (=DSM 44701T), isolated from a smear-ripened cheese.</title>
        <authorList>
            <consortium name="US DOE Joint Genome Institute (JGI-PGF)"/>
            <person name="Walter F."/>
            <person name="Albersmeier A."/>
            <person name="Kalinowski J."/>
            <person name="Ruckert C."/>
        </authorList>
    </citation>
    <scope>NUCLEOTIDE SEQUENCE</scope>
    <source>
        <strain evidence="1">CGMCC 1.15454</strain>
    </source>
</reference>
<proteinExistence type="predicted"/>
<keyword evidence="2" id="KW-1185">Reference proteome</keyword>
<evidence type="ECO:0008006" key="3">
    <source>
        <dbReference type="Google" id="ProtNLM"/>
    </source>
</evidence>
<evidence type="ECO:0000313" key="2">
    <source>
        <dbReference type="Proteomes" id="UP000621492"/>
    </source>
</evidence>
<dbReference type="EMBL" id="BMJD01000019">
    <property type="protein sequence ID" value="GGB46593.1"/>
    <property type="molecule type" value="Genomic_DNA"/>
</dbReference>
<gene>
    <name evidence="1" type="primary">ypjP</name>
    <name evidence="1" type="ORF">GCM10011409_25180</name>
</gene>
<dbReference type="RefSeq" id="WP_088051552.1">
    <property type="nucleotide sequence ID" value="NZ_BMJD01000019.1"/>
</dbReference>
<dbReference type="Pfam" id="PF14005">
    <property type="entry name" value="YpjP"/>
    <property type="match status" value="1"/>
</dbReference>
<reference evidence="1" key="2">
    <citation type="submission" date="2020-09" db="EMBL/GenBank/DDBJ databases">
        <authorList>
            <person name="Sun Q."/>
            <person name="Zhou Y."/>
        </authorList>
    </citation>
    <scope>NUCLEOTIDE SEQUENCE</scope>
    <source>
        <strain evidence="1">CGMCC 1.15454</strain>
    </source>
</reference>
<comment type="caution">
    <text evidence="1">The sequence shown here is derived from an EMBL/GenBank/DDBJ whole genome shotgun (WGS) entry which is preliminary data.</text>
</comment>
<dbReference type="Proteomes" id="UP000621492">
    <property type="component" value="Unassembled WGS sequence"/>
</dbReference>
<accession>A0A9W5X5U1</accession>